<reference evidence="2 3" key="1">
    <citation type="submission" date="2018-02" db="EMBL/GenBank/DDBJ databases">
        <title>The genomes of Aspergillus section Nigri reveals drivers in fungal speciation.</title>
        <authorList>
            <consortium name="DOE Joint Genome Institute"/>
            <person name="Vesth T.C."/>
            <person name="Nybo J."/>
            <person name="Theobald S."/>
            <person name="Brandl J."/>
            <person name="Frisvad J.C."/>
            <person name="Nielsen K.F."/>
            <person name="Lyhne E.K."/>
            <person name="Kogle M.E."/>
            <person name="Kuo A."/>
            <person name="Riley R."/>
            <person name="Clum A."/>
            <person name="Nolan M."/>
            <person name="Lipzen A."/>
            <person name="Salamov A."/>
            <person name="Henrissat B."/>
            <person name="Wiebenga A."/>
            <person name="De vries R.P."/>
            <person name="Grigoriev I.V."/>
            <person name="Mortensen U.H."/>
            <person name="Andersen M.R."/>
            <person name="Baker S.E."/>
        </authorList>
    </citation>
    <scope>NUCLEOTIDE SEQUENCE [LARGE SCALE GENOMIC DNA]</scope>
    <source>
        <strain evidence="2 3">CBS 121057</strain>
    </source>
</reference>
<dbReference type="AlphaFoldDB" id="A0A319F5D5"/>
<sequence length="338" mass="35401">MAQSVSCITVPSTNLLLNPSWELGTANWSYSNAFITTSNADATNGDYCLVIPRTVNSAIAYQAVADLEIGTEDTLSVDWKLYPPTLTENCYLYLYHDALLTTNIVASESPMASPSTVAWRTLKGTYTATSSSMVFGIYTYCSPSSIAQQAICFDNAQLLGPDTEVCTTGILSTAVSSVPVLPSPTSTESLAPPIAVDSPSPMATSTLLALSSPASSYIPASPSFRTGAGSGSRASHAVSSFTRITTLQSSSRPYLSSPFGTLGSPGNDSKPTPWRGAISSSAFNGSTNNTRDRFGLRSPSSVTSVPVPLYTGAASLSHATWAPVLTWVATLGMVIQLL</sequence>
<evidence type="ECO:0000313" key="3">
    <source>
        <dbReference type="Proteomes" id="UP000248423"/>
    </source>
</evidence>
<proteinExistence type="predicted"/>
<keyword evidence="3" id="KW-1185">Reference proteome</keyword>
<protein>
    <recommendedName>
        <fullName evidence="4">CBM-cenC domain-containing protein</fullName>
    </recommendedName>
</protein>
<dbReference type="SUPFAM" id="SSF49785">
    <property type="entry name" value="Galactose-binding domain-like"/>
    <property type="match status" value="1"/>
</dbReference>
<name>A0A319F5D5_ASPSB</name>
<dbReference type="OrthoDB" id="3565477at2759"/>
<dbReference type="Proteomes" id="UP000248423">
    <property type="component" value="Unassembled WGS sequence"/>
</dbReference>
<gene>
    <name evidence="2" type="ORF">BO78DRAFT_160515</name>
</gene>
<evidence type="ECO:0000256" key="1">
    <source>
        <dbReference type="SAM" id="MobiDB-lite"/>
    </source>
</evidence>
<evidence type="ECO:0008006" key="4">
    <source>
        <dbReference type="Google" id="ProtNLM"/>
    </source>
</evidence>
<dbReference type="Gene3D" id="2.60.120.260">
    <property type="entry name" value="Galactose-binding domain-like"/>
    <property type="match status" value="1"/>
</dbReference>
<organism evidence="2 3">
    <name type="scientific">Aspergillus sclerotiicarbonarius (strain CBS 121057 / IBT 28362)</name>
    <dbReference type="NCBI Taxonomy" id="1448318"/>
    <lineage>
        <taxon>Eukaryota</taxon>
        <taxon>Fungi</taxon>
        <taxon>Dikarya</taxon>
        <taxon>Ascomycota</taxon>
        <taxon>Pezizomycotina</taxon>
        <taxon>Eurotiomycetes</taxon>
        <taxon>Eurotiomycetidae</taxon>
        <taxon>Eurotiales</taxon>
        <taxon>Aspergillaceae</taxon>
        <taxon>Aspergillus</taxon>
        <taxon>Aspergillus subgen. Circumdati</taxon>
    </lineage>
</organism>
<dbReference type="InterPro" id="IPR008979">
    <property type="entry name" value="Galactose-bd-like_sf"/>
</dbReference>
<evidence type="ECO:0000313" key="2">
    <source>
        <dbReference type="EMBL" id="PYI10959.1"/>
    </source>
</evidence>
<feature type="region of interest" description="Disordered" evidence="1">
    <location>
        <begin position="257"/>
        <end position="298"/>
    </location>
</feature>
<feature type="compositionally biased region" description="Polar residues" evidence="1">
    <location>
        <begin position="278"/>
        <end position="289"/>
    </location>
</feature>
<accession>A0A319F5D5</accession>
<dbReference type="EMBL" id="KZ826319">
    <property type="protein sequence ID" value="PYI10959.1"/>
    <property type="molecule type" value="Genomic_DNA"/>
</dbReference>
<dbReference type="STRING" id="1448318.A0A319F5D5"/>
<dbReference type="VEuPathDB" id="FungiDB:BO78DRAFT_160515"/>